<feature type="region of interest" description="Disordered" evidence="2">
    <location>
        <begin position="401"/>
        <end position="458"/>
    </location>
</feature>
<reference evidence="3 4" key="1">
    <citation type="submission" date="2024-03" db="EMBL/GenBank/DDBJ databases">
        <title>Complete genome sequence of the green alga Chloropicon roscoffensis RCC1871.</title>
        <authorList>
            <person name="Lemieux C."/>
            <person name="Pombert J.-F."/>
            <person name="Otis C."/>
            <person name="Turmel M."/>
        </authorList>
    </citation>
    <scope>NUCLEOTIDE SEQUENCE [LARGE SCALE GENOMIC DNA]</scope>
    <source>
        <strain evidence="3 4">RCC1871</strain>
    </source>
</reference>
<protein>
    <submittedName>
        <fullName evidence="3">Phospholipid scramblase</fullName>
    </submittedName>
</protein>
<gene>
    <name evidence="3" type="ORF">HKI87_08g53530</name>
</gene>
<name>A0AAX4PDV7_9CHLO</name>
<dbReference type="GO" id="GO:0017128">
    <property type="term" value="F:phospholipid scramblase activity"/>
    <property type="evidence" value="ECO:0007669"/>
    <property type="project" value="InterPro"/>
</dbReference>
<organism evidence="3 4">
    <name type="scientific">Chloropicon roscoffensis</name>
    <dbReference type="NCBI Taxonomy" id="1461544"/>
    <lineage>
        <taxon>Eukaryota</taxon>
        <taxon>Viridiplantae</taxon>
        <taxon>Chlorophyta</taxon>
        <taxon>Chloropicophyceae</taxon>
        <taxon>Chloropicales</taxon>
        <taxon>Chloropicaceae</taxon>
        <taxon>Chloropicon</taxon>
    </lineage>
</organism>
<proteinExistence type="inferred from homology"/>
<comment type="similarity">
    <text evidence="1">Belongs to the phospholipid scramblase family.</text>
</comment>
<dbReference type="InterPro" id="IPR025659">
    <property type="entry name" value="Tubby-like_C"/>
</dbReference>
<feature type="region of interest" description="Disordered" evidence="2">
    <location>
        <begin position="68"/>
        <end position="120"/>
    </location>
</feature>
<evidence type="ECO:0000313" key="4">
    <source>
        <dbReference type="Proteomes" id="UP001472866"/>
    </source>
</evidence>
<sequence length="458" mass="48603">MAVALSRAAVGAAMRAASIPPQCTTPAMAAGREAFGLLASTPLRSPLCRSLLHPPHAVGALSYSSLTKEQKQARLRRAKSRRGRRVTPPAPRPGATAGDVAQADPPRALQASGGRQDSSLASGGLGLAGAEALIVTREIEMFNVFLGFEQKNRYTLRDRTGAVAGYVEEEGEGFGKVVSRQLLRTRRPLQANVYDAAGVLAYRIRRPFYLISSTIEIEDASGEVLGEVKQRWHLFRRNYDLYLNRNQFGEIKGNFLAWDFEITDEEGGTLALIDRNFAGFGIELFTDAGKYVIHFGGPRKAELGAGDAVGVPQLGSPWSNASTDVTSMAKQRTKVEVQDPHQQGSPIRVSRPLSLAERAITIAAVVSIDFDYFSRHSGSHGVGGAPMPWFFPFPGIFGGGAEDDAGAGGQEGEGGAAGDNSGSGGGGGDNGEGSWLDGWGDDDGDDGGGGWFDDIDFD</sequence>
<dbReference type="PANTHER" id="PTHR23248">
    <property type="entry name" value="PHOSPHOLIPID SCRAMBLASE-RELATED"/>
    <property type="match status" value="1"/>
</dbReference>
<dbReference type="PANTHER" id="PTHR23248:SF9">
    <property type="entry name" value="PHOSPHOLIPID SCRAMBLASE"/>
    <property type="match status" value="1"/>
</dbReference>
<dbReference type="Pfam" id="PF03803">
    <property type="entry name" value="Scramblase"/>
    <property type="match status" value="1"/>
</dbReference>
<feature type="compositionally biased region" description="Gly residues" evidence="2">
    <location>
        <begin position="401"/>
        <end position="431"/>
    </location>
</feature>
<evidence type="ECO:0000256" key="2">
    <source>
        <dbReference type="SAM" id="MobiDB-lite"/>
    </source>
</evidence>
<dbReference type="GO" id="GO:0005886">
    <property type="term" value="C:plasma membrane"/>
    <property type="evidence" value="ECO:0007669"/>
    <property type="project" value="TreeGrafter"/>
</dbReference>
<dbReference type="SUPFAM" id="SSF54518">
    <property type="entry name" value="Tubby C-terminal domain-like"/>
    <property type="match status" value="1"/>
</dbReference>
<dbReference type="AlphaFoldDB" id="A0AAX4PDV7"/>
<dbReference type="EMBL" id="CP151508">
    <property type="protein sequence ID" value="WZN63800.1"/>
    <property type="molecule type" value="Genomic_DNA"/>
</dbReference>
<accession>A0AAX4PDV7</accession>
<keyword evidence="4" id="KW-1185">Reference proteome</keyword>
<evidence type="ECO:0000256" key="1">
    <source>
        <dbReference type="ARBA" id="ARBA00005350"/>
    </source>
</evidence>
<feature type="compositionally biased region" description="Basic residues" evidence="2">
    <location>
        <begin position="73"/>
        <end position="85"/>
    </location>
</feature>
<dbReference type="InterPro" id="IPR005552">
    <property type="entry name" value="Scramblase"/>
</dbReference>
<evidence type="ECO:0000313" key="3">
    <source>
        <dbReference type="EMBL" id="WZN63800.1"/>
    </source>
</evidence>
<dbReference type="Proteomes" id="UP001472866">
    <property type="component" value="Chromosome 08"/>
</dbReference>